<dbReference type="SUPFAM" id="SSF56349">
    <property type="entry name" value="DNA breaking-rejoining enzymes"/>
    <property type="match status" value="1"/>
</dbReference>
<keyword evidence="3 5" id="KW-0238">DNA-binding</keyword>
<keyword evidence="9" id="KW-1185">Reference proteome</keyword>
<accession>A0A840KH40</accession>
<dbReference type="InterPro" id="IPR050090">
    <property type="entry name" value="Tyrosine_recombinase_XerCD"/>
</dbReference>
<feature type="domain" description="Tyr recombinase" evidence="6">
    <location>
        <begin position="100"/>
        <end position="275"/>
    </location>
</feature>
<keyword evidence="2" id="KW-0229">DNA integration</keyword>
<dbReference type="Gene3D" id="1.10.150.130">
    <property type="match status" value="1"/>
</dbReference>
<evidence type="ECO:0000256" key="5">
    <source>
        <dbReference type="PROSITE-ProRule" id="PRU01248"/>
    </source>
</evidence>
<protein>
    <submittedName>
        <fullName evidence="8">Site-specific recombinase XerD</fullName>
    </submittedName>
</protein>
<evidence type="ECO:0000256" key="4">
    <source>
        <dbReference type="ARBA" id="ARBA00023172"/>
    </source>
</evidence>
<evidence type="ECO:0000256" key="1">
    <source>
        <dbReference type="ARBA" id="ARBA00008857"/>
    </source>
</evidence>
<name>A0A840KH40_9FLAO</name>
<dbReference type="Pfam" id="PF13495">
    <property type="entry name" value="Phage_int_SAM_4"/>
    <property type="match status" value="1"/>
</dbReference>
<feature type="domain" description="Core-binding (CB)" evidence="7">
    <location>
        <begin position="1"/>
        <end position="83"/>
    </location>
</feature>
<dbReference type="InterPro" id="IPR044068">
    <property type="entry name" value="CB"/>
</dbReference>
<keyword evidence="4" id="KW-0233">DNA recombination</keyword>
<reference evidence="8 9" key="1">
    <citation type="submission" date="2020-08" db="EMBL/GenBank/DDBJ databases">
        <title>Functional genomics of gut bacteria from endangered species of beetles.</title>
        <authorList>
            <person name="Carlos-Shanley C."/>
        </authorList>
    </citation>
    <scope>NUCLEOTIDE SEQUENCE [LARGE SCALE GENOMIC DNA]</scope>
    <source>
        <strain evidence="8 9">S00151</strain>
    </source>
</reference>
<evidence type="ECO:0000259" key="7">
    <source>
        <dbReference type="PROSITE" id="PS51900"/>
    </source>
</evidence>
<dbReference type="Proteomes" id="UP000592180">
    <property type="component" value="Unassembled WGS sequence"/>
</dbReference>
<dbReference type="Pfam" id="PF00589">
    <property type="entry name" value="Phage_integrase"/>
    <property type="match status" value="1"/>
</dbReference>
<dbReference type="AlphaFoldDB" id="A0A840KH40"/>
<dbReference type="InterPro" id="IPR002104">
    <property type="entry name" value="Integrase_catalytic"/>
</dbReference>
<dbReference type="PROSITE" id="PS51900">
    <property type="entry name" value="CB"/>
    <property type="match status" value="1"/>
</dbReference>
<dbReference type="GO" id="GO:0015074">
    <property type="term" value="P:DNA integration"/>
    <property type="evidence" value="ECO:0007669"/>
    <property type="project" value="UniProtKB-KW"/>
</dbReference>
<dbReference type="GO" id="GO:0006310">
    <property type="term" value="P:DNA recombination"/>
    <property type="evidence" value="ECO:0007669"/>
    <property type="project" value="UniProtKB-KW"/>
</dbReference>
<evidence type="ECO:0000259" key="6">
    <source>
        <dbReference type="PROSITE" id="PS51898"/>
    </source>
</evidence>
<organism evidence="8 9">
    <name type="scientific">Chryseobacterium defluvii</name>
    <dbReference type="NCBI Taxonomy" id="160396"/>
    <lineage>
        <taxon>Bacteria</taxon>
        <taxon>Pseudomonadati</taxon>
        <taxon>Bacteroidota</taxon>
        <taxon>Flavobacteriia</taxon>
        <taxon>Flavobacteriales</taxon>
        <taxon>Weeksellaceae</taxon>
        <taxon>Chryseobacterium group</taxon>
        <taxon>Chryseobacterium</taxon>
    </lineage>
</organism>
<evidence type="ECO:0000313" key="8">
    <source>
        <dbReference type="EMBL" id="MBB4807014.1"/>
    </source>
</evidence>
<proteinExistence type="inferred from homology"/>
<dbReference type="Gene3D" id="1.10.443.10">
    <property type="entry name" value="Intergrase catalytic core"/>
    <property type="match status" value="1"/>
</dbReference>
<dbReference type="RefSeq" id="WP_184189508.1">
    <property type="nucleotide sequence ID" value="NZ_JACHLE010000002.1"/>
</dbReference>
<comment type="similarity">
    <text evidence="1">Belongs to the 'phage' integrase family.</text>
</comment>
<dbReference type="InterPro" id="IPR010998">
    <property type="entry name" value="Integrase_recombinase_N"/>
</dbReference>
<comment type="caution">
    <text evidence="8">The sequence shown here is derived from an EMBL/GenBank/DDBJ whole genome shotgun (WGS) entry which is preliminary data.</text>
</comment>
<dbReference type="InterPro" id="IPR011010">
    <property type="entry name" value="DNA_brk_join_enz"/>
</dbReference>
<evidence type="ECO:0000313" key="9">
    <source>
        <dbReference type="Proteomes" id="UP000592180"/>
    </source>
</evidence>
<dbReference type="InterPro" id="IPR013762">
    <property type="entry name" value="Integrase-like_cat_sf"/>
</dbReference>
<dbReference type="PANTHER" id="PTHR30349:SF64">
    <property type="entry name" value="PROPHAGE INTEGRASE INTD-RELATED"/>
    <property type="match status" value="1"/>
</dbReference>
<dbReference type="EMBL" id="JACHLE010000002">
    <property type="protein sequence ID" value="MBB4807014.1"/>
    <property type="molecule type" value="Genomic_DNA"/>
</dbReference>
<dbReference type="PANTHER" id="PTHR30349">
    <property type="entry name" value="PHAGE INTEGRASE-RELATED"/>
    <property type="match status" value="1"/>
</dbReference>
<gene>
    <name evidence="8" type="ORF">HNP38_002310</name>
</gene>
<dbReference type="PROSITE" id="PS51898">
    <property type="entry name" value="TYR_RECOMBINASE"/>
    <property type="match status" value="1"/>
</dbReference>
<evidence type="ECO:0000256" key="3">
    <source>
        <dbReference type="ARBA" id="ARBA00023125"/>
    </source>
</evidence>
<evidence type="ECO:0000256" key="2">
    <source>
        <dbReference type="ARBA" id="ARBA00022908"/>
    </source>
</evidence>
<dbReference type="InterPro" id="IPR004107">
    <property type="entry name" value="Integrase_SAM-like_N"/>
</dbReference>
<dbReference type="GO" id="GO:0003677">
    <property type="term" value="F:DNA binding"/>
    <property type="evidence" value="ECO:0007669"/>
    <property type="project" value="UniProtKB-UniRule"/>
</dbReference>
<sequence>MITKLIEEFVVHLRAQRYSEKSIKTYRSHLCYFLNLFYEYEPENLTSKQLEDFIIWLIEKKKIGESYQKAIIGVITKFYKELLQKDIDLKHLYPQKKEIKLPNFLMREEVKKLLEVTENLKHRTILTTIYSCGLHLREVLNVRLTDIKIKEKIILIKEIRYKKERTITLSDKLLNLLKEYKIIYRPAIYLFEGQNGEKYSERSVQQIFQNSLEKTGITSIATVCTLRHSYAIHLLENGIDIKTIQELLGHRNITTTKIYLQIMDTFKEKVRSPLDLL</sequence>